<feature type="region of interest" description="Disordered" evidence="1">
    <location>
        <begin position="223"/>
        <end position="255"/>
    </location>
</feature>
<name>N1QHN0_SPHMS</name>
<organism evidence="3 4">
    <name type="scientific">Sphaerulina musiva (strain SO2202)</name>
    <name type="common">Poplar stem canker fungus</name>
    <name type="synonym">Septoria musiva</name>
    <dbReference type="NCBI Taxonomy" id="692275"/>
    <lineage>
        <taxon>Eukaryota</taxon>
        <taxon>Fungi</taxon>
        <taxon>Dikarya</taxon>
        <taxon>Ascomycota</taxon>
        <taxon>Pezizomycotina</taxon>
        <taxon>Dothideomycetes</taxon>
        <taxon>Dothideomycetidae</taxon>
        <taxon>Mycosphaerellales</taxon>
        <taxon>Mycosphaerellaceae</taxon>
        <taxon>Sphaerulina</taxon>
    </lineage>
</organism>
<gene>
    <name evidence="3" type="ORF">SEPMUDRAFT_166182</name>
</gene>
<feature type="signal peptide" evidence="2">
    <location>
        <begin position="1"/>
        <end position="18"/>
    </location>
</feature>
<dbReference type="InterPro" id="IPR038921">
    <property type="entry name" value="YOR389W-like"/>
</dbReference>
<dbReference type="EMBL" id="KB456269">
    <property type="protein sequence ID" value="EMF09509.1"/>
    <property type="molecule type" value="Genomic_DNA"/>
</dbReference>
<dbReference type="OrthoDB" id="10261782at2759"/>
<dbReference type="Proteomes" id="UP000016931">
    <property type="component" value="Unassembled WGS sequence"/>
</dbReference>
<proteinExistence type="predicted"/>
<evidence type="ECO:0000256" key="2">
    <source>
        <dbReference type="SAM" id="SignalP"/>
    </source>
</evidence>
<accession>N1QHN0</accession>
<feature type="region of interest" description="Disordered" evidence="1">
    <location>
        <begin position="99"/>
        <end position="175"/>
    </location>
</feature>
<keyword evidence="4" id="KW-1185">Reference proteome</keyword>
<dbReference type="AlphaFoldDB" id="N1QHN0"/>
<dbReference type="PANTHER" id="PTHR35204">
    <property type="entry name" value="YALI0A21131P"/>
    <property type="match status" value="1"/>
</dbReference>
<evidence type="ECO:0000313" key="4">
    <source>
        <dbReference type="Proteomes" id="UP000016931"/>
    </source>
</evidence>
<dbReference type="GeneID" id="27905343"/>
<reference evidence="3 4" key="1">
    <citation type="journal article" date="2012" name="PLoS Pathog.">
        <title>Diverse lifestyles and strategies of plant pathogenesis encoded in the genomes of eighteen Dothideomycetes fungi.</title>
        <authorList>
            <person name="Ohm R.A."/>
            <person name="Feau N."/>
            <person name="Henrissat B."/>
            <person name="Schoch C.L."/>
            <person name="Horwitz B.A."/>
            <person name="Barry K.W."/>
            <person name="Condon B.J."/>
            <person name="Copeland A.C."/>
            <person name="Dhillon B."/>
            <person name="Glaser F."/>
            <person name="Hesse C.N."/>
            <person name="Kosti I."/>
            <person name="LaButti K."/>
            <person name="Lindquist E.A."/>
            <person name="Lucas S."/>
            <person name="Salamov A.A."/>
            <person name="Bradshaw R.E."/>
            <person name="Ciuffetti L."/>
            <person name="Hamelin R.C."/>
            <person name="Kema G.H.J."/>
            <person name="Lawrence C."/>
            <person name="Scott J.A."/>
            <person name="Spatafora J.W."/>
            <person name="Turgeon B.G."/>
            <person name="de Wit P.J.G.M."/>
            <person name="Zhong S."/>
            <person name="Goodwin S.B."/>
            <person name="Grigoriev I.V."/>
        </authorList>
    </citation>
    <scope>NUCLEOTIDE SEQUENCE [LARGE SCALE GENOMIC DNA]</scope>
    <source>
        <strain evidence="3 4">SO2202</strain>
    </source>
</reference>
<dbReference type="PANTHER" id="PTHR35204:SF1">
    <property type="entry name" value="ENTEROTOXIN"/>
    <property type="match status" value="1"/>
</dbReference>
<protein>
    <submittedName>
        <fullName evidence="3">Uncharacterized protein</fullName>
    </submittedName>
</protein>
<sequence>MLIVSGGLLLAWSRVVAASDPSARSASPATQNANHIFNAVHSSMRQWGSSLHHNGMSVFVATVPEGTQLYHGTSHSERVNATEWLAFEPEHALVFARSRRPGFPPGRGHPPRGDGDHGREDWYSRENMPEDLRETPKQELKARHPHEPYERRPLSHTMGQSEPARVSSQQIPLQDEPEEDATGYLHTYRVKHNLRLLYIDGQSAAKSTKGTLDMQDFVLLHNAQPDADSRPPPRSHDFFRAPPSEDGRPPPTGGVLNEGFRADHLCAMARTDWAGKIDGFLRMELGFEIILCSFEDGLDVERITLAKATNDPLGPGGITINYYRAVASRFDGIGGDRVRIDYDNFVTLYTFDNAVSFANDGLPRANNDTKVVTPILEAITNLALSESAAEKDSPDWQAVADMVVSRYSDRIDYLTSGTIILNETDLKNEIEWAIRPYIDYNHRNKSLEIQRCATQYFPSLLPPPPPPPPTANNHNNHNNHKYKYNTTTTTAPRAILHVTTHLCAAFFSAAEQPSTEEAISTLRKLKQWLNWTTFKRCRTCAVNQVCFLPIWPAGGQEDFDHPKCVQSLEEIGEGYWGDWWRPRLLSPLRGDG</sequence>
<dbReference type="RefSeq" id="XP_016757630.1">
    <property type="nucleotide sequence ID" value="XM_016908206.1"/>
</dbReference>
<keyword evidence="2" id="KW-0732">Signal</keyword>
<dbReference type="OMA" id="WPMGTVE"/>
<dbReference type="HOGENOM" id="CLU_017366_2_0_1"/>
<feature type="compositionally biased region" description="Basic and acidic residues" evidence="1">
    <location>
        <begin position="111"/>
        <end position="153"/>
    </location>
</feature>
<dbReference type="eggNOG" id="ENOG502QRJE">
    <property type="taxonomic scope" value="Eukaryota"/>
</dbReference>
<dbReference type="STRING" id="692275.N1QHN0"/>
<feature type="compositionally biased region" description="Basic and acidic residues" evidence="1">
    <location>
        <begin position="227"/>
        <end position="248"/>
    </location>
</feature>
<feature type="chain" id="PRO_5004110853" evidence="2">
    <location>
        <begin position="19"/>
        <end position="592"/>
    </location>
</feature>
<evidence type="ECO:0000256" key="1">
    <source>
        <dbReference type="SAM" id="MobiDB-lite"/>
    </source>
</evidence>
<evidence type="ECO:0000313" key="3">
    <source>
        <dbReference type="EMBL" id="EMF09509.1"/>
    </source>
</evidence>